<evidence type="ECO:0000256" key="7">
    <source>
        <dbReference type="ARBA" id="ARBA00023315"/>
    </source>
</evidence>
<dbReference type="PRINTS" id="PR00789">
    <property type="entry name" value="OSIALOPTASE"/>
</dbReference>
<dbReference type="PANTHER" id="PTHR11735:SF6">
    <property type="entry name" value="TRNA N6-ADENOSINE THREONYLCARBAMOYLTRANSFERASE, MITOCHONDRIAL"/>
    <property type="match status" value="1"/>
</dbReference>
<dbReference type="InterPro" id="IPR043129">
    <property type="entry name" value="ATPase_NBD"/>
</dbReference>
<dbReference type="FunFam" id="3.30.420.40:FF:000040">
    <property type="entry name" value="tRNA N6-adenosine threonylcarbamoyltransferase"/>
    <property type="match status" value="1"/>
</dbReference>
<gene>
    <name evidence="10" type="ORF">S03H2_37861</name>
</gene>
<dbReference type="GO" id="GO:0061711">
    <property type="term" value="F:tRNA N(6)-L-threonylcarbamoyladenine synthase activity"/>
    <property type="evidence" value="ECO:0007669"/>
    <property type="project" value="UniProtKB-EC"/>
</dbReference>
<feature type="non-terminal residue" evidence="10">
    <location>
        <position position="1"/>
    </location>
</feature>
<evidence type="ECO:0000256" key="1">
    <source>
        <dbReference type="ARBA" id="ARBA00012156"/>
    </source>
</evidence>
<evidence type="ECO:0000256" key="3">
    <source>
        <dbReference type="ARBA" id="ARBA00022679"/>
    </source>
</evidence>
<protein>
    <recommendedName>
        <fullName evidence="1">N(6)-L-threonylcarbamoyladenine synthase</fullName>
        <ecNumber evidence="1">2.3.1.234</ecNumber>
    </recommendedName>
</protein>
<dbReference type="InterPro" id="IPR000905">
    <property type="entry name" value="Gcp-like_dom"/>
</dbReference>
<keyword evidence="7" id="KW-0012">Acyltransferase</keyword>
<feature type="domain" description="Gcp-like" evidence="9">
    <location>
        <begin position="1"/>
        <end position="173"/>
    </location>
</feature>
<dbReference type="AlphaFoldDB" id="X1HD16"/>
<accession>X1HD16</accession>
<reference evidence="10" key="1">
    <citation type="journal article" date="2014" name="Front. Microbiol.">
        <title>High frequency of phylogenetically diverse reductive dehalogenase-homologous genes in deep subseafloor sedimentary metagenomes.</title>
        <authorList>
            <person name="Kawai M."/>
            <person name="Futagami T."/>
            <person name="Toyoda A."/>
            <person name="Takaki Y."/>
            <person name="Nishi S."/>
            <person name="Hori S."/>
            <person name="Arai W."/>
            <person name="Tsubouchi T."/>
            <person name="Morono Y."/>
            <person name="Uchiyama I."/>
            <person name="Ito T."/>
            <person name="Fujiyama A."/>
            <person name="Inagaki F."/>
            <person name="Takami H."/>
        </authorList>
    </citation>
    <scope>NUCLEOTIDE SEQUENCE</scope>
    <source>
        <strain evidence="10">Expedition CK06-06</strain>
    </source>
</reference>
<keyword evidence="6" id="KW-0408">Iron</keyword>
<evidence type="ECO:0000256" key="4">
    <source>
        <dbReference type="ARBA" id="ARBA00022694"/>
    </source>
</evidence>
<name>X1HD16_9ZZZZ</name>
<keyword evidence="5" id="KW-0479">Metal-binding</keyword>
<dbReference type="GO" id="GO:0008033">
    <property type="term" value="P:tRNA processing"/>
    <property type="evidence" value="ECO:0007669"/>
    <property type="project" value="UniProtKB-KW"/>
</dbReference>
<sequence>LCLIISGGHSDLVLMKEHGQFEKLGRTRDDASGEAFDKAARILGLGYPGGPAIEQAAKSGTPCLSLPRAWLRDSHDFSFSGLKTALWHLTQKEEILANSSRVADAAASFQCAVVDVLVTKTIDAAKGLGVKQILLSGGVAANKLLTERFLSSSPIPVLVPPPHLCTDNAAMVAACGYYHFQAGKISDYGLDVVPSLSLG</sequence>
<dbReference type="GO" id="GO:0046872">
    <property type="term" value="F:metal ion binding"/>
    <property type="evidence" value="ECO:0007669"/>
    <property type="project" value="UniProtKB-KW"/>
</dbReference>
<dbReference type="InterPro" id="IPR017861">
    <property type="entry name" value="KAE1/TsaD"/>
</dbReference>
<comment type="catalytic activity">
    <reaction evidence="8">
        <text>L-threonylcarbamoyladenylate + adenosine(37) in tRNA = N(6)-L-threonylcarbamoyladenosine(37) in tRNA + AMP + H(+)</text>
        <dbReference type="Rhea" id="RHEA:37059"/>
        <dbReference type="Rhea" id="RHEA-COMP:10162"/>
        <dbReference type="Rhea" id="RHEA-COMP:10163"/>
        <dbReference type="ChEBI" id="CHEBI:15378"/>
        <dbReference type="ChEBI" id="CHEBI:73682"/>
        <dbReference type="ChEBI" id="CHEBI:74411"/>
        <dbReference type="ChEBI" id="CHEBI:74418"/>
        <dbReference type="ChEBI" id="CHEBI:456215"/>
        <dbReference type="EC" id="2.3.1.234"/>
    </reaction>
</comment>
<evidence type="ECO:0000256" key="2">
    <source>
        <dbReference type="ARBA" id="ARBA00022490"/>
    </source>
</evidence>
<proteinExistence type="predicted"/>
<keyword evidence="3" id="KW-0808">Transferase</keyword>
<evidence type="ECO:0000256" key="8">
    <source>
        <dbReference type="ARBA" id="ARBA00048117"/>
    </source>
</evidence>
<dbReference type="PANTHER" id="PTHR11735">
    <property type="entry name" value="TRNA N6-ADENOSINE THREONYLCARBAMOYLTRANSFERASE"/>
    <property type="match status" value="1"/>
</dbReference>
<keyword evidence="2" id="KW-0963">Cytoplasm</keyword>
<keyword evidence="4" id="KW-0819">tRNA processing</keyword>
<dbReference type="Pfam" id="PF00814">
    <property type="entry name" value="TsaD"/>
    <property type="match status" value="1"/>
</dbReference>
<evidence type="ECO:0000256" key="5">
    <source>
        <dbReference type="ARBA" id="ARBA00022723"/>
    </source>
</evidence>
<dbReference type="EC" id="2.3.1.234" evidence="1"/>
<comment type="caution">
    <text evidence="10">The sequence shown here is derived from an EMBL/GenBank/DDBJ whole genome shotgun (WGS) entry which is preliminary data.</text>
</comment>
<evidence type="ECO:0000313" key="10">
    <source>
        <dbReference type="EMBL" id="GAH51739.1"/>
    </source>
</evidence>
<dbReference type="SUPFAM" id="SSF53067">
    <property type="entry name" value="Actin-like ATPase domain"/>
    <property type="match status" value="1"/>
</dbReference>
<dbReference type="Gene3D" id="3.30.420.40">
    <property type="match status" value="2"/>
</dbReference>
<organism evidence="10">
    <name type="scientific">marine sediment metagenome</name>
    <dbReference type="NCBI Taxonomy" id="412755"/>
    <lineage>
        <taxon>unclassified sequences</taxon>
        <taxon>metagenomes</taxon>
        <taxon>ecological metagenomes</taxon>
    </lineage>
</organism>
<dbReference type="EMBL" id="BARU01023317">
    <property type="protein sequence ID" value="GAH51739.1"/>
    <property type="molecule type" value="Genomic_DNA"/>
</dbReference>
<evidence type="ECO:0000259" key="9">
    <source>
        <dbReference type="Pfam" id="PF00814"/>
    </source>
</evidence>
<evidence type="ECO:0000256" key="6">
    <source>
        <dbReference type="ARBA" id="ARBA00023004"/>
    </source>
</evidence>